<dbReference type="RefSeq" id="WP_132085271.1">
    <property type="nucleotide sequence ID" value="NZ_SLUK01000015.1"/>
</dbReference>
<dbReference type="InterPro" id="IPR003343">
    <property type="entry name" value="Big_2"/>
</dbReference>
<feature type="domain" description="BIG2" evidence="1">
    <location>
        <begin position="290"/>
        <end position="366"/>
    </location>
</feature>
<feature type="domain" description="BIG2" evidence="1">
    <location>
        <begin position="97"/>
        <end position="188"/>
    </location>
</feature>
<protein>
    <submittedName>
        <fullName evidence="2">Ig-like protein group 2</fullName>
    </submittedName>
</protein>
<reference evidence="2 3" key="1">
    <citation type="submission" date="2019-03" db="EMBL/GenBank/DDBJ databases">
        <title>Genomic Encyclopedia of Type Strains, Phase IV (KMG-IV): sequencing the most valuable type-strain genomes for metagenomic binning, comparative biology and taxonomic classification.</title>
        <authorList>
            <person name="Goeker M."/>
        </authorList>
    </citation>
    <scope>NUCLEOTIDE SEQUENCE [LARGE SCALE GENOMIC DNA]</scope>
    <source>
        <strain evidence="2 3">DSM 100433</strain>
    </source>
</reference>
<organism evidence="2 3">
    <name type="scientific">Harryflintia acetispora</name>
    <dbReference type="NCBI Taxonomy" id="1849041"/>
    <lineage>
        <taxon>Bacteria</taxon>
        <taxon>Bacillati</taxon>
        <taxon>Bacillota</taxon>
        <taxon>Clostridia</taxon>
        <taxon>Eubacteriales</taxon>
        <taxon>Oscillospiraceae</taxon>
        <taxon>Harryflintia</taxon>
    </lineage>
</organism>
<gene>
    <name evidence="2" type="ORF">EDD78_11544</name>
</gene>
<sequence>ETEAITVKLGNNNPDLITGFTVAAAPAGGGEALYGVRQGAGWDYRIPFSAPPQEDTDFTITVTSQSSAPGFHEAGVKETVMTYNAIKSLTIRSGDTDATGKTLYLQTNNAQGRQSVQLTVSKNGSTSSTGPTGHPYMKANGYAEQVLWTSSNEAVASVDSTGLITAHTGGTATVTASVYGGKVKAACTVNVSAVTGVSLSHTAYTLFTGGTAAETQFTLSAALTGGVSSDELEWTNSDPGAAAMTVSADGHSATIAASGKTAGSTTITAHIKGAPDTAQYKASCTVTVVTIGSVSVSPNSYTIYTLGEPRTVQLAATVTPNAAPVWSSSNPSAATVNQTGLVSAVAPGSTTVTATVGGKSGSSTITVKDKIPVASVTVSGTNSLVRTSDKTTVTTQLAATVKPDNAHFKAVSWAKTGGSASININASGLVTATAAGSATFTATVDGMTSAPYSVTVTDQGPTGIVIGKTAATFKVGENTTVNAAVSPWNALNTNINWWSDNPAVAAVSAGSTANNGTITVYGVGAGTANIYAQAQGNTGFYQTMSVTVQKPVIIDDSGNAMDEGKTVTWGGKSWWVVDDDGSPYGGNSGSVVLLANFDYYTGKYGSLNNYSTSLVRTQCANFYNGLTAAQKEKLSAHKYVGDYAWLPSAYEIYGSSRPSNSTDAYTETKQFSYFINNGVTASNYSAVKTVFGSTGYRWIRSPRSYVICVVGPNGELTSSSLTASLPMRFCIILNP</sequence>
<dbReference type="SUPFAM" id="SSF49373">
    <property type="entry name" value="Invasin/intimin cell-adhesion fragments"/>
    <property type="match status" value="3"/>
</dbReference>
<feature type="non-terminal residue" evidence="2">
    <location>
        <position position="1"/>
    </location>
</feature>
<dbReference type="Pfam" id="PF02368">
    <property type="entry name" value="Big_2"/>
    <property type="match status" value="3"/>
</dbReference>
<evidence type="ECO:0000259" key="1">
    <source>
        <dbReference type="SMART" id="SM00635"/>
    </source>
</evidence>
<evidence type="ECO:0000313" key="2">
    <source>
        <dbReference type="EMBL" id="TCL41111.1"/>
    </source>
</evidence>
<feature type="domain" description="BIG2" evidence="1">
    <location>
        <begin position="372"/>
        <end position="454"/>
    </location>
</feature>
<dbReference type="Proteomes" id="UP000294682">
    <property type="component" value="Unassembled WGS sequence"/>
</dbReference>
<keyword evidence="3" id="KW-1185">Reference proteome</keyword>
<dbReference type="InterPro" id="IPR008964">
    <property type="entry name" value="Invasin/intimin_cell_adhesion"/>
</dbReference>
<feature type="domain" description="BIG2" evidence="1">
    <location>
        <begin position="193"/>
        <end position="281"/>
    </location>
</feature>
<dbReference type="EMBL" id="SLUK01000015">
    <property type="protein sequence ID" value="TCL41111.1"/>
    <property type="molecule type" value="Genomic_DNA"/>
</dbReference>
<feature type="domain" description="BIG2" evidence="1">
    <location>
        <begin position="460"/>
        <end position="544"/>
    </location>
</feature>
<dbReference type="Gene3D" id="2.60.40.1080">
    <property type="match status" value="5"/>
</dbReference>
<accession>A0A9X8UHX7</accession>
<name>A0A9X8UHX7_9FIRM</name>
<proteinExistence type="predicted"/>
<dbReference type="SMART" id="SM00635">
    <property type="entry name" value="BID_2"/>
    <property type="match status" value="5"/>
</dbReference>
<dbReference type="AlphaFoldDB" id="A0A9X8UHX7"/>
<comment type="caution">
    <text evidence="2">The sequence shown here is derived from an EMBL/GenBank/DDBJ whole genome shotgun (WGS) entry which is preliminary data.</text>
</comment>
<evidence type="ECO:0000313" key="3">
    <source>
        <dbReference type="Proteomes" id="UP000294682"/>
    </source>
</evidence>